<proteinExistence type="predicted"/>
<protein>
    <submittedName>
        <fullName evidence="1">Uncharacterized protein</fullName>
    </submittedName>
</protein>
<organism evidence="1">
    <name type="scientific">Myoviridae sp. ctJ2i1</name>
    <dbReference type="NCBI Taxonomy" id="2825079"/>
    <lineage>
        <taxon>Viruses</taxon>
        <taxon>Duplodnaviria</taxon>
        <taxon>Heunggongvirae</taxon>
        <taxon>Uroviricota</taxon>
        <taxon>Caudoviricetes</taxon>
    </lineage>
</organism>
<dbReference type="EMBL" id="BK016182">
    <property type="protein sequence ID" value="DAG00784.1"/>
    <property type="molecule type" value="Genomic_DNA"/>
</dbReference>
<evidence type="ECO:0000313" key="1">
    <source>
        <dbReference type="EMBL" id="DAG00784.1"/>
    </source>
</evidence>
<accession>A0A8S5V207</accession>
<sequence>MIKELNKFIDTVCQNRHKIEYFSLYFELSSVPSFMLHSRGKYKYMYWYYVYKLMLITKI</sequence>
<reference evidence="1" key="1">
    <citation type="journal article" date="2021" name="Proc. Natl. Acad. Sci. U.S.A.">
        <title>A Catalog of Tens of Thousands of Viruses from Human Metagenomes Reveals Hidden Associations with Chronic Diseases.</title>
        <authorList>
            <person name="Tisza M.J."/>
            <person name="Buck C.B."/>
        </authorList>
    </citation>
    <scope>NUCLEOTIDE SEQUENCE</scope>
    <source>
        <strain evidence="1">CtJ2i1</strain>
    </source>
</reference>
<name>A0A8S5V207_9CAUD</name>